<reference evidence="2 3" key="1">
    <citation type="journal article" date="2019" name="Emerg. Microbes Infect.">
        <title>Comprehensive subspecies identification of 175 nontuberculous mycobacteria species based on 7547 genomic profiles.</title>
        <authorList>
            <person name="Matsumoto Y."/>
            <person name="Kinjo T."/>
            <person name="Motooka D."/>
            <person name="Nabeya D."/>
            <person name="Jung N."/>
            <person name="Uechi K."/>
            <person name="Horii T."/>
            <person name="Iida T."/>
            <person name="Fujita J."/>
            <person name="Nakamura S."/>
        </authorList>
    </citation>
    <scope>NUCLEOTIDE SEQUENCE [LARGE SCALE GENOMIC DNA]</scope>
    <source>
        <strain evidence="2 3">JCM 30726</strain>
    </source>
</reference>
<dbReference type="RefSeq" id="WP_163713135.1">
    <property type="nucleotide sequence ID" value="NZ_BLLA01000001.1"/>
</dbReference>
<organism evidence="2 3">
    <name type="scientific">Mycobacterium timonense</name>
    <dbReference type="NCBI Taxonomy" id="701043"/>
    <lineage>
        <taxon>Bacteria</taxon>
        <taxon>Bacillati</taxon>
        <taxon>Actinomycetota</taxon>
        <taxon>Actinomycetes</taxon>
        <taxon>Mycobacteriales</taxon>
        <taxon>Mycobacteriaceae</taxon>
        <taxon>Mycobacterium</taxon>
        <taxon>Mycobacterium avium complex (MAC)</taxon>
    </lineage>
</organism>
<gene>
    <name evidence="2" type="ORF">MTIM_40160</name>
</gene>
<proteinExistence type="predicted"/>
<feature type="compositionally biased region" description="Basic and acidic residues" evidence="1">
    <location>
        <begin position="1"/>
        <end position="17"/>
    </location>
</feature>
<keyword evidence="3" id="KW-1185">Reference proteome</keyword>
<sequence length="121" mass="13016">MTDRKQRPALRAVKDGDSAGSAKKAAAKRAPRKVTPVSVTSAARSGDRRQLLVALQARVARALDDPATTGPAFAALIKQSRELAEAIAEIDRPPVERDTSGDWLDAIRNMPASEPWDEAMI</sequence>
<accession>A0A7I9ZBQ4</accession>
<evidence type="ECO:0000256" key="1">
    <source>
        <dbReference type="SAM" id="MobiDB-lite"/>
    </source>
</evidence>
<evidence type="ECO:0000313" key="2">
    <source>
        <dbReference type="EMBL" id="GFG98137.1"/>
    </source>
</evidence>
<dbReference type="AlphaFoldDB" id="A0A7I9ZBQ4"/>
<evidence type="ECO:0000313" key="3">
    <source>
        <dbReference type="Proteomes" id="UP000465301"/>
    </source>
</evidence>
<dbReference type="Proteomes" id="UP000465301">
    <property type="component" value="Unassembled WGS sequence"/>
</dbReference>
<name>A0A7I9ZBQ4_9MYCO</name>
<feature type="region of interest" description="Disordered" evidence="1">
    <location>
        <begin position="1"/>
        <end position="45"/>
    </location>
</feature>
<comment type="caution">
    <text evidence="2">The sequence shown here is derived from an EMBL/GenBank/DDBJ whole genome shotgun (WGS) entry which is preliminary data.</text>
</comment>
<dbReference type="EMBL" id="BLLA01000001">
    <property type="protein sequence ID" value="GFG98137.1"/>
    <property type="molecule type" value="Genomic_DNA"/>
</dbReference>
<protein>
    <submittedName>
        <fullName evidence="2">Uncharacterized protein</fullName>
    </submittedName>
</protein>